<keyword evidence="1" id="KW-0472">Membrane</keyword>
<dbReference type="Proteomes" id="UP000176222">
    <property type="component" value="Unassembled WGS sequence"/>
</dbReference>
<reference evidence="2 3" key="1">
    <citation type="journal article" date="2016" name="Nat. Commun.">
        <title>Thousands of microbial genomes shed light on interconnected biogeochemical processes in an aquifer system.</title>
        <authorList>
            <person name="Anantharaman K."/>
            <person name="Brown C.T."/>
            <person name="Hug L.A."/>
            <person name="Sharon I."/>
            <person name="Castelle C.J."/>
            <person name="Probst A.J."/>
            <person name="Thomas B.C."/>
            <person name="Singh A."/>
            <person name="Wilkins M.J."/>
            <person name="Karaoz U."/>
            <person name="Brodie E.L."/>
            <person name="Williams K.H."/>
            <person name="Hubbard S.S."/>
            <person name="Banfield J.F."/>
        </authorList>
    </citation>
    <scope>NUCLEOTIDE SEQUENCE [LARGE SCALE GENOMIC DNA]</scope>
</reference>
<comment type="caution">
    <text evidence="2">The sequence shown here is derived from an EMBL/GenBank/DDBJ whole genome shotgun (WGS) entry which is preliminary data.</text>
</comment>
<evidence type="ECO:0000256" key="1">
    <source>
        <dbReference type="SAM" id="Phobius"/>
    </source>
</evidence>
<protein>
    <submittedName>
        <fullName evidence="2">Uncharacterized protein</fullName>
    </submittedName>
</protein>
<organism evidence="2 3">
    <name type="scientific">Candidatus Vogelbacteria bacterium RIFOXYB1_FULL_42_16</name>
    <dbReference type="NCBI Taxonomy" id="1802436"/>
    <lineage>
        <taxon>Bacteria</taxon>
        <taxon>Candidatus Vogeliibacteriota</taxon>
    </lineage>
</organism>
<dbReference type="EMBL" id="MHTH01000002">
    <property type="protein sequence ID" value="OHA59274.1"/>
    <property type="molecule type" value="Genomic_DNA"/>
</dbReference>
<gene>
    <name evidence="2" type="ORF">A2370_01860</name>
</gene>
<evidence type="ECO:0000313" key="3">
    <source>
        <dbReference type="Proteomes" id="UP000176222"/>
    </source>
</evidence>
<feature type="transmembrane region" description="Helical" evidence="1">
    <location>
        <begin position="116"/>
        <end position="139"/>
    </location>
</feature>
<proteinExistence type="predicted"/>
<accession>A0A1G2QF95</accession>
<feature type="transmembrane region" description="Helical" evidence="1">
    <location>
        <begin position="7"/>
        <end position="27"/>
    </location>
</feature>
<evidence type="ECO:0000313" key="2">
    <source>
        <dbReference type="EMBL" id="OHA59274.1"/>
    </source>
</evidence>
<dbReference type="AlphaFoldDB" id="A0A1G2QF95"/>
<name>A0A1G2QF95_9BACT</name>
<sequence>MKKTLPHLVVAVGIVIVIQGLLLKQIIPIKPFLLYLGIGSDTMGLFIIPFLIFFIKFTYLLLGSTITLIIEFKDNLGKDFDPSLPSASVLGSPRFNVSEKLMLSFYSFFTNLMSEFFLWVTLISSALIIVGLYVFLGLIENNKQGILPILLNLLTGFSLIILPFATPKKSFITYFLEKFQGWIVKIN</sequence>
<keyword evidence="1" id="KW-0812">Transmembrane</keyword>
<keyword evidence="1" id="KW-1133">Transmembrane helix</keyword>
<feature type="transmembrane region" description="Helical" evidence="1">
    <location>
        <begin position="145"/>
        <end position="165"/>
    </location>
</feature>